<feature type="region of interest" description="Disordered" evidence="1">
    <location>
        <begin position="1"/>
        <end position="24"/>
    </location>
</feature>
<dbReference type="WBParaSite" id="Minc3s00320g10126">
    <property type="protein sequence ID" value="Minc3s00320g10126"/>
    <property type="gene ID" value="Minc3s00320g10126"/>
</dbReference>
<evidence type="ECO:0000313" key="3">
    <source>
        <dbReference type="WBParaSite" id="Minc3s00320g10126"/>
    </source>
</evidence>
<dbReference type="Proteomes" id="UP000887563">
    <property type="component" value="Unplaced"/>
</dbReference>
<evidence type="ECO:0000256" key="1">
    <source>
        <dbReference type="SAM" id="MobiDB-lite"/>
    </source>
</evidence>
<organism evidence="2 3">
    <name type="scientific">Meloidogyne incognita</name>
    <name type="common">Southern root-knot nematode worm</name>
    <name type="synonym">Oxyuris incognita</name>
    <dbReference type="NCBI Taxonomy" id="6306"/>
    <lineage>
        <taxon>Eukaryota</taxon>
        <taxon>Metazoa</taxon>
        <taxon>Ecdysozoa</taxon>
        <taxon>Nematoda</taxon>
        <taxon>Chromadorea</taxon>
        <taxon>Rhabditida</taxon>
        <taxon>Tylenchina</taxon>
        <taxon>Tylenchomorpha</taxon>
        <taxon>Tylenchoidea</taxon>
        <taxon>Meloidogynidae</taxon>
        <taxon>Meloidogyninae</taxon>
        <taxon>Meloidogyne</taxon>
        <taxon>Meloidogyne incognita group</taxon>
    </lineage>
</organism>
<feature type="compositionally biased region" description="Low complexity" evidence="1">
    <location>
        <begin position="7"/>
        <end position="24"/>
    </location>
</feature>
<evidence type="ECO:0000313" key="2">
    <source>
        <dbReference type="Proteomes" id="UP000887563"/>
    </source>
</evidence>
<reference evidence="3" key="1">
    <citation type="submission" date="2022-11" db="UniProtKB">
        <authorList>
            <consortium name="WormBaseParasite"/>
        </authorList>
    </citation>
    <scope>IDENTIFICATION</scope>
</reference>
<proteinExistence type="predicted"/>
<sequence length="372" mass="43106">MNGEGTSSSNNNNYSFNNNNNSSSSKKRFKQLIQCRSCNCFVLAKDIDKHSKLNNEATTTTNSLESGIVETPKLLVHKRVNKENTTRSKRPSSTGTFNCNNSGFISSQIALIEPNNGMALQLHSLKDEIDWEKNFPMELYGWLRRHSALVNPEMFSAMSVLARSAFTIISEENEIPFAVDVVILWPCIEIPLMQIAFPPTFQQTFNCSSLIRLQLIKSFGQPLQNILLKPDLSKNETKLQEWSKLSKLEFFEYFVKCYFGNALIFKNLNSIQIEYYGRKLNFKIYFEEEEENDEGDIERKMESLCKIEDENGEGNFIKYYPKVCKISHSCKFKIDWSEVLQLEINKDEKKNQIDDDDDNSARRRGYQMYEFC</sequence>
<protein>
    <submittedName>
        <fullName evidence="3">Uncharacterized protein</fullName>
    </submittedName>
</protein>
<accession>A0A914L7F6</accession>
<dbReference type="AlphaFoldDB" id="A0A914L7F6"/>
<keyword evidence="2" id="KW-1185">Reference proteome</keyword>
<name>A0A914L7F6_MELIC</name>